<reference evidence="1" key="1">
    <citation type="journal article" date="2020" name="Fungal Divers.">
        <title>Resolving the Mortierellaceae phylogeny through synthesis of multi-gene phylogenetics and phylogenomics.</title>
        <authorList>
            <person name="Vandepol N."/>
            <person name="Liber J."/>
            <person name="Desiro A."/>
            <person name="Na H."/>
            <person name="Kennedy M."/>
            <person name="Barry K."/>
            <person name="Grigoriev I.V."/>
            <person name="Miller A.N."/>
            <person name="O'Donnell K."/>
            <person name="Stajich J.E."/>
            <person name="Bonito G."/>
        </authorList>
    </citation>
    <scope>NUCLEOTIDE SEQUENCE</scope>
    <source>
        <strain evidence="1">NVP60</strain>
    </source>
</reference>
<name>A0A9P6RB11_9FUNG</name>
<dbReference type="OrthoDB" id="408964at2759"/>
<evidence type="ECO:0000313" key="2">
    <source>
        <dbReference type="Proteomes" id="UP000823405"/>
    </source>
</evidence>
<accession>A0A9P6RB11</accession>
<comment type="caution">
    <text evidence="1">The sequence shown here is derived from an EMBL/GenBank/DDBJ whole genome shotgun (WGS) entry which is preliminary data.</text>
</comment>
<dbReference type="InterPro" id="IPR036947">
    <property type="entry name" value="POLO_box_dom_sf"/>
</dbReference>
<sequence>MGEAEYYLRMLVETRRTGRLEYPAGDDLAPKAPEVFVVGLLYAQTSFGFGFMLPNGVAGVTCNDNVTVVLSLNGEHIEVIHGTEVEEPYNFTRKRKLRHSVDGVDSASSRGAKKLDTYHKMDDQDYLKTLERSYFRMEDIPPQFAEKVKLCTSIRSLRTPPDWTFVDEDLKRDMPFMMDNFQYDYTVTRLNSGIMEALSAEFFYNLNDPKDQIKTIQDELDQITRARKTQGGLHLMPGPCNLHKDSETCGDETCRANTLETRPQFNLEEDTDLYLFPRPNLEGQIQTALKGILPSTQDLLAAGQDASQIEERPIRSVDKQVVIRQMSFKSLHEEIVLRLRIAQRLMRERAIWLAQKRVKKEKEERARAKKQCQ</sequence>
<protein>
    <submittedName>
        <fullName evidence="1">Uncharacterized protein</fullName>
    </submittedName>
</protein>
<dbReference type="Proteomes" id="UP000823405">
    <property type="component" value="Unassembled WGS sequence"/>
</dbReference>
<gene>
    <name evidence="1" type="ORF">BGZ97_008903</name>
</gene>
<keyword evidence="2" id="KW-1185">Reference proteome</keyword>
<dbReference type="AlphaFoldDB" id="A0A9P6RB11"/>
<evidence type="ECO:0000313" key="1">
    <source>
        <dbReference type="EMBL" id="KAG0314835.1"/>
    </source>
</evidence>
<dbReference type="SUPFAM" id="SSF82615">
    <property type="entry name" value="Polo-box domain"/>
    <property type="match status" value="1"/>
</dbReference>
<dbReference type="EMBL" id="JAAAIN010000415">
    <property type="protein sequence ID" value="KAG0314835.1"/>
    <property type="molecule type" value="Genomic_DNA"/>
</dbReference>
<proteinExistence type="predicted"/>
<dbReference type="Gene3D" id="3.30.1120.30">
    <property type="entry name" value="POLO box domain"/>
    <property type="match status" value="1"/>
</dbReference>
<organism evidence="1 2">
    <name type="scientific">Linnemannia gamsii</name>
    <dbReference type="NCBI Taxonomy" id="64522"/>
    <lineage>
        <taxon>Eukaryota</taxon>
        <taxon>Fungi</taxon>
        <taxon>Fungi incertae sedis</taxon>
        <taxon>Mucoromycota</taxon>
        <taxon>Mortierellomycotina</taxon>
        <taxon>Mortierellomycetes</taxon>
        <taxon>Mortierellales</taxon>
        <taxon>Mortierellaceae</taxon>
        <taxon>Linnemannia</taxon>
    </lineage>
</organism>